<organism evidence="1 2">
    <name type="scientific">Dactylellina haptotyla (strain CBS 200.50)</name>
    <name type="common">Nematode-trapping fungus</name>
    <name type="synonym">Monacrosporium haptotylum</name>
    <dbReference type="NCBI Taxonomy" id="1284197"/>
    <lineage>
        <taxon>Eukaryota</taxon>
        <taxon>Fungi</taxon>
        <taxon>Dikarya</taxon>
        <taxon>Ascomycota</taxon>
        <taxon>Pezizomycotina</taxon>
        <taxon>Orbiliomycetes</taxon>
        <taxon>Orbiliales</taxon>
        <taxon>Orbiliaceae</taxon>
        <taxon>Dactylellina</taxon>
    </lineage>
</organism>
<reference evidence="1 2" key="1">
    <citation type="journal article" date="2013" name="PLoS Genet.">
        <title>Genomic mechanisms accounting for the adaptation to parasitism in nematode-trapping fungi.</title>
        <authorList>
            <person name="Meerupati T."/>
            <person name="Andersson K.M."/>
            <person name="Friman E."/>
            <person name="Kumar D."/>
            <person name="Tunlid A."/>
            <person name="Ahren D."/>
        </authorList>
    </citation>
    <scope>NUCLEOTIDE SEQUENCE [LARGE SCALE GENOMIC DNA]</scope>
    <source>
        <strain evidence="1 2">CBS 200.50</strain>
    </source>
</reference>
<dbReference type="EMBL" id="AQGS01001182">
    <property type="protein sequence ID" value="EPS35329.1"/>
    <property type="molecule type" value="Genomic_DNA"/>
</dbReference>
<dbReference type="HOGENOM" id="CLU_2386086_0_0_1"/>
<sequence>MDIEVLFTSIEVPEIRQATTRSYFSNLDPLFTVNGLECERIGTDQTCETDQAIGEFLGKYFGPIVQIGVHTLPLTRPIKIDFLPQAVVLLPVIP</sequence>
<evidence type="ECO:0000313" key="2">
    <source>
        <dbReference type="Proteomes" id="UP000015100"/>
    </source>
</evidence>
<accession>S7ZY39</accession>
<dbReference type="AlphaFoldDB" id="S7ZY39"/>
<name>S7ZY39_DACHA</name>
<proteinExistence type="predicted"/>
<dbReference type="Proteomes" id="UP000015100">
    <property type="component" value="Unassembled WGS sequence"/>
</dbReference>
<gene>
    <name evidence="1" type="ORF">H072_11319</name>
</gene>
<comment type="caution">
    <text evidence="1">The sequence shown here is derived from an EMBL/GenBank/DDBJ whole genome shotgun (WGS) entry which is preliminary data.</text>
</comment>
<protein>
    <submittedName>
        <fullName evidence="1">Uncharacterized protein</fullName>
    </submittedName>
</protein>
<keyword evidence="2" id="KW-1185">Reference proteome</keyword>
<reference evidence="2" key="2">
    <citation type="submission" date="2013-04" db="EMBL/GenBank/DDBJ databases">
        <title>Genomic mechanisms accounting for the adaptation to parasitism in nematode-trapping fungi.</title>
        <authorList>
            <person name="Ahren D.G."/>
        </authorList>
    </citation>
    <scope>NUCLEOTIDE SEQUENCE [LARGE SCALE GENOMIC DNA]</scope>
    <source>
        <strain evidence="2">CBS 200.50</strain>
    </source>
</reference>
<evidence type="ECO:0000313" key="1">
    <source>
        <dbReference type="EMBL" id="EPS35329.1"/>
    </source>
</evidence>